<dbReference type="EMBL" id="UINC01028300">
    <property type="protein sequence ID" value="SVB09053.1"/>
    <property type="molecule type" value="Genomic_DNA"/>
</dbReference>
<keyword evidence="5" id="KW-0548">Nucleotidyltransferase</keyword>
<keyword evidence="4" id="KW-0808">Transferase</keyword>
<dbReference type="CDD" id="cd03364">
    <property type="entry name" value="TOPRIM_DnaG_primases"/>
    <property type="match status" value="1"/>
</dbReference>
<dbReference type="PIRSF" id="PIRSF002811">
    <property type="entry name" value="DnaG"/>
    <property type="match status" value="1"/>
</dbReference>
<dbReference type="AlphaFoldDB" id="A0A382B720"/>
<evidence type="ECO:0000256" key="12">
    <source>
        <dbReference type="ARBA" id="ARBA00023163"/>
    </source>
</evidence>
<dbReference type="InterPro" id="IPR013264">
    <property type="entry name" value="DNAG_N"/>
</dbReference>
<dbReference type="InterPro" id="IPR037068">
    <property type="entry name" value="DNA_primase_core_N_sf"/>
</dbReference>
<gene>
    <name evidence="14" type="ORF">METZ01_LOCUS161907</name>
</gene>
<dbReference type="Gene3D" id="3.90.580.10">
    <property type="entry name" value="Zinc finger, CHC2-type domain"/>
    <property type="match status" value="1"/>
</dbReference>
<dbReference type="Gene3D" id="3.40.1360.10">
    <property type="match status" value="1"/>
</dbReference>
<dbReference type="InterPro" id="IPR019475">
    <property type="entry name" value="DNA_primase_DnaB-bd"/>
</dbReference>
<protein>
    <recommendedName>
        <fullName evidence="13">Toprim domain-containing protein</fullName>
    </recommendedName>
</protein>
<keyword evidence="6" id="KW-0235">DNA replication</keyword>
<evidence type="ECO:0000259" key="13">
    <source>
        <dbReference type="PROSITE" id="PS50880"/>
    </source>
</evidence>
<evidence type="ECO:0000256" key="6">
    <source>
        <dbReference type="ARBA" id="ARBA00022705"/>
    </source>
</evidence>
<keyword evidence="2" id="KW-0240">DNA-directed RNA polymerase</keyword>
<keyword evidence="10" id="KW-0460">Magnesium</keyword>
<dbReference type="PROSITE" id="PS50880">
    <property type="entry name" value="TOPRIM"/>
    <property type="match status" value="1"/>
</dbReference>
<dbReference type="GO" id="GO:0005737">
    <property type="term" value="C:cytoplasm"/>
    <property type="evidence" value="ECO:0007669"/>
    <property type="project" value="TreeGrafter"/>
</dbReference>
<dbReference type="InterPro" id="IPR036977">
    <property type="entry name" value="DNA_primase_Znf_CHC2"/>
</dbReference>
<dbReference type="GO" id="GO:0008270">
    <property type="term" value="F:zinc ion binding"/>
    <property type="evidence" value="ECO:0007669"/>
    <property type="project" value="UniProtKB-KW"/>
</dbReference>
<sequence>MARISEQIIEQIRSTADIYEIVSEYVQLKKRGRNFFGLCPFHDEKTPSFSINQQRQIYKCFGCDAGGGTINFIMEIEHLEFIEAIQHLADRYKIELNIENMGGQSRDVRTQLIDLHAKTSQIYQKNLTTKEGKNIQAHLEKRGITSTTIEKFRLGYSLKQSDSLLKQIRAMGEKAEAMRQSGLFIDTKQGYIDRFRGRIMFSIADASGKIIAFAGRVFESDDPAKYINSPETPIYNKSRILYGLHESKQAIRQKESVIVVEGYLDFLQLFQSGIENCVAVSGTAFTDQHALQLKRHCNTVYLAYDGDSAGKAAAIRAGYVLLRAGVSSHIINIPDGMDPDDWIKQDGNTPFLKAVEDSEKLLKFHFQNYPGDLKSTAGKSAFINEVLMEIAPIKDPVMRELSARTLSELIQVSANSIFEALQALLNQAKNKTAIKLGRGVELDQKAKNKPLLEEDLIRLCFADNPEIRKYLFDQINPDWLRSDLIGEIYDKIYIHLHSDNLPEAGL</sequence>
<dbReference type="NCBIfam" id="TIGR01391">
    <property type="entry name" value="dnaG"/>
    <property type="match status" value="1"/>
</dbReference>
<feature type="non-terminal residue" evidence="14">
    <location>
        <position position="506"/>
    </location>
</feature>
<reference evidence="14" key="1">
    <citation type="submission" date="2018-05" db="EMBL/GenBank/DDBJ databases">
        <authorList>
            <person name="Lanie J.A."/>
            <person name="Ng W.-L."/>
            <person name="Kazmierczak K.M."/>
            <person name="Andrzejewski T.M."/>
            <person name="Davidsen T.M."/>
            <person name="Wayne K.J."/>
            <person name="Tettelin H."/>
            <person name="Glass J.I."/>
            <person name="Rusch D."/>
            <person name="Podicherti R."/>
            <person name="Tsui H.-C.T."/>
            <person name="Winkler M.E."/>
        </authorList>
    </citation>
    <scope>NUCLEOTIDE SEQUENCE</scope>
</reference>
<dbReference type="InterPro" id="IPR006295">
    <property type="entry name" value="DNA_primase_DnaG"/>
</dbReference>
<evidence type="ECO:0000256" key="5">
    <source>
        <dbReference type="ARBA" id="ARBA00022695"/>
    </source>
</evidence>
<keyword evidence="11" id="KW-0238">DNA-binding</keyword>
<evidence type="ECO:0000256" key="1">
    <source>
        <dbReference type="ARBA" id="ARBA00001947"/>
    </source>
</evidence>
<evidence type="ECO:0000256" key="10">
    <source>
        <dbReference type="ARBA" id="ARBA00022842"/>
    </source>
</evidence>
<dbReference type="SMART" id="SM00493">
    <property type="entry name" value="TOPRIM"/>
    <property type="match status" value="1"/>
</dbReference>
<evidence type="ECO:0000256" key="8">
    <source>
        <dbReference type="ARBA" id="ARBA00022771"/>
    </source>
</evidence>
<keyword evidence="8" id="KW-0863">Zinc-finger</keyword>
<dbReference type="GO" id="GO:0003677">
    <property type="term" value="F:DNA binding"/>
    <property type="evidence" value="ECO:0007669"/>
    <property type="project" value="UniProtKB-KW"/>
</dbReference>
<dbReference type="SUPFAM" id="SSF57783">
    <property type="entry name" value="Zinc beta-ribbon"/>
    <property type="match status" value="1"/>
</dbReference>
<dbReference type="FunFam" id="3.90.580.10:FF:000001">
    <property type="entry name" value="DNA primase"/>
    <property type="match status" value="1"/>
</dbReference>
<comment type="cofactor">
    <cofactor evidence="1">
        <name>Zn(2+)</name>
        <dbReference type="ChEBI" id="CHEBI:29105"/>
    </cofactor>
</comment>
<dbReference type="HAMAP" id="MF_00974">
    <property type="entry name" value="DNA_primase_DnaG"/>
    <property type="match status" value="1"/>
</dbReference>
<dbReference type="Pfam" id="PF13155">
    <property type="entry name" value="Toprim_2"/>
    <property type="match status" value="1"/>
</dbReference>
<evidence type="ECO:0000256" key="4">
    <source>
        <dbReference type="ARBA" id="ARBA00022679"/>
    </source>
</evidence>
<evidence type="ECO:0000256" key="7">
    <source>
        <dbReference type="ARBA" id="ARBA00022723"/>
    </source>
</evidence>
<dbReference type="GO" id="GO:0000428">
    <property type="term" value="C:DNA-directed RNA polymerase complex"/>
    <property type="evidence" value="ECO:0007669"/>
    <property type="project" value="UniProtKB-KW"/>
</dbReference>
<feature type="domain" description="Toprim" evidence="13">
    <location>
        <begin position="255"/>
        <end position="334"/>
    </location>
</feature>
<dbReference type="GO" id="GO:0003899">
    <property type="term" value="F:DNA-directed RNA polymerase activity"/>
    <property type="evidence" value="ECO:0007669"/>
    <property type="project" value="InterPro"/>
</dbReference>
<keyword evidence="3" id="KW-0639">Primosome</keyword>
<name>A0A382B720_9ZZZZ</name>
<evidence type="ECO:0000256" key="11">
    <source>
        <dbReference type="ARBA" id="ARBA00023125"/>
    </source>
</evidence>
<dbReference type="Pfam" id="PF08275">
    <property type="entry name" value="DNAG_N"/>
    <property type="match status" value="1"/>
</dbReference>
<dbReference type="GO" id="GO:1990077">
    <property type="term" value="C:primosome complex"/>
    <property type="evidence" value="ECO:0007669"/>
    <property type="project" value="UniProtKB-KW"/>
</dbReference>
<keyword evidence="9" id="KW-0862">Zinc</keyword>
<evidence type="ECO:0000256" key="2">
    <source>
        <dbReference type="ARBA" id="ARBA00022478"/>
    </source>
</evidence>
<dbReference type="PANTHER" id="PTHR30313:SF2">
    <property type="entry name" value="DNA PRIMASE"/>
    <property type="match status" value="1"/>
</dbReference>
<keyword evidence="7" id="KW-0479">Metal-binding</keyword>
<dbReference type="InterPro" id="IPR034151">
    <property type="entry name" value="TOPRIM_DnaG_bac"/>
</dbReference>
<dbReference type="InterPro" id="IPR050219">
    <property type="entry name" value="DnaG_primase"/>
</dbReference>
<dbReference type="SMART" id="SM00400">
    <property type="entry name" value="ZnF_CHCC"/>
    <property type="match status" value="1"/>
</dbReference>
<dbReference type="Pfam" id="PF10410">
    <property type="entry name" value="DnaB_bind"/>
    <property type="match status" value="1"/>
</dbReference>
<organism evidence="14">
    <name type="scientific">marine metagenome</name>
    <dbReference type="NCBI Taxonomy" id="408172"/>
    <lineage>
        <taxon>unclassified sequences</taxon>
        <taxon>metagenomes</taxon>
        <taxon>ecological metagenomes</taxon>
    </lineage>
</organism>
<dbReference type="GO" id="GO:0006269">
    <property type="term" value="P:DNA replication, synthesis of primer"/>
    <property type="evidence" value="ECO:0007669"/>
    <property type="project" value="UniProtKB-KW"/>
</dbReference>
<dbReference type="InterPro" id="IPR002694">
    <property type="entry name" value="Znf_CHC2"/>
</dbReference>
<evidence type="ECO:0000256" key="3">
    <source>
        <dbReference type="ARBA" id="ARBA00022515"/>
    </source>
</evidence>
<dbReference type="PANTHER" id="PTHR30313">
    <property type="entry name" value="DNA PRIMASE"/>
    <property type="match status" value="1"/>
</dbReference>
<dbReference type="InterPro" id="IPR006171">
    <property type="entry name" value="TOPRIM_dom"/>
</dbReference>
<dbReference type="InterPro" id="IPR030846">
    <property type="entry name" value="DnaG_bac"/>
</dbReference>
<dbReference type="Pfam" id="PF01807">
    <property type="entry name" value="Zn_ribbon_DnaG"/>
    <property type="match status" value="1"/>
</dbReference>
<evidence type="ECO:0000313" key="14">
    <source>
        <dbReference type="EMBL" id="SVB09053.1"/>
    </source>
</evidence>
<accession>A0A382B720</accession>
<keyword evidence="12" id="KW-0804">Transcription</keyword>
<proteinExistence type="inferred from homology"/>
<dbReference type="Gene3D" id="3.90.980.10">
    <property type="entry name" value="DNA primase, catalytic core, N-terminal domain"/>
    <property type="match status" value="1"/>
</dbReference>
<dbReference type="SUPFAM" id="SSF56731">
    <property type="entry name" value="DNA primase core"/>
    <property type="match status" value="1"/>
</dbReference>
<evidence type="ECO:0000256" key="9">
    <source>
        <dbReference type="ARBA" id="ARBA00022833"/>
    </source>
</evidence>